<evidence type="ECO:0000256" key="3">
    <source>
        <dbReference type="ARBA" id="ARBA00022741"/>
    </source>
</evidence>
<keyword evidence="6" id="KW-0406">Ion transport</keyword>
<dbReference type="SUPFAM" id="SSF50615">
    <property type="entry name" value="N-terminal domain of alpha and beta subunits of F1 ATP synthase"/>
    <property type="match status" value="1"/>
</dbReference>
<evidence type="ECO:0000256" key="2">
    <source>
        <dbReference type="ARBA" id="ARBA00022448"/>
    </source>
</evidence>
<gene>
    <name evidence="11" type="ORF">A3F02_03210</name>
</gene>
<dbReference type="FunFam" id="3.40.50.300:FF:004039">
    <property type="entry name" value="ATP synthase subunit alpha, mitochondrial"/>
    <property type="match status" value="1"/>
</dbReference>
<keyword evidence="7" id="KW-0472">Membrane</keyword>
<sequence>MKNFDEYLKETGEFGWVQAIINPLFYVSGLPTAKPQEIILTENGSRGIATVLLPDFVEVLMLDKGNLSHEEKVARTNTVIGMDISPLILGRVVDPFGMPVDNLGPLAGERVYLPLDKPPPGVLERAKISQPFETGVMVVDSMVQIGKGQKELVLGDQKTGKTQFLLQTMAHQAKKGTICIYVSIGKKQADLKHVEQYLKESGALKNSVVIAATSSDPVSYVYFAPFAGFTIAEYFRDTGRDVLIVLDDMSAHAKYYREISLIAKKVPGRNSYPGDVFHHQARVLERSGLIRGKGGKKDYSITALPVVETQEGDITGYIQTNLMATTDGHLFFDMQEAKRGRYPPVNHTLSVTRAGNQTQTVLEKEIRHHFVLSLNEYYRIKETVSFGVEILPEYKNFIVYGQKIEAVLNQGKRDIVSTSLRYLLCGLLYFGFFKESTIPQTIQAKEALTKALAEGRLKSIEAEILKAPNLVNLVAVINKYKQKIWEAAYGNLQQKPA</sequence>
<dbReference type="SUPFAM" id="SSF52540">
    <property type="entry name" value="P-loop containing nucleoside triphosphate hydrolases"/>
    <property type="match status" value="1"/>
</dbReference>
<comment type="similarity">
    <text evidence="1">Belongs to the ATPase alpha/beta chains family.</text>
</comment>
<evidence type="ECO:0000256" key="5">
    <source>
        <dbReference type="ARBA" id="ARBA00022840"/>
    </source>
</evidence>
<dbReference type="AlphaFoldDB" id="A0A1F5GW75"/>
<keyword evidence="8" id="KW-0139">CF(1)</keyword>
<keyword evidence="4" id="KW-0375">Hydrogen ion transport</keyword>
<dbReference type="Proteomes" id="UP000176666">
    <property type="component" value="Unassembled WGS sequence"/>
</dbReference>
<dbReference type="GO" id="GO:0045259">
    <property type="term" value="C:proton-transporting ATP synthase complex"/>
    <property type="evidence" value="ECO:0007669"/>
    <property type="project" value="UniProtKB-KW"/>
</dbReference>
<dbReference type="InterPro" id="IPR036121">
    <property type="entry name" value="ATPase_F1/V1/A1_a/bsu_N_sf"/>
</dbReference>
<evidence type="ECO:0000259" key="10">
    <source>
        <dbReference type="Pfam" id="PF00006"/>
    </source>
</evidence>
<accession>A0A1F5GW75</accession>
<comment type="caution">
    <text evidence="11">The sequence shown here is derived from an EMBL/GenBank/DDBJ whole genome shotgun (WGS) entry which is preliminary data.</text>
</comment>
<proteinExistence type="inferred from homology"/>
<dbReference type="InterPro" id="IPR005294">
    <property type="entry name" value="ATP_synth_F1_asu"/>
</dbReference>
<dbReference type="GO" id="GO:0046933">
    <property type="term" value="F:proton-transporting ATP synthase activity, rotational mechanism"/>
    <property type="evidence" value="ECO:0007669"/>
    <property type="project" value="InterPro"/>
</dbReference>
<keyword evidence="3" id="KW-0547">Nucleotide-binding</keyword>
<protein>
    <recommendedName>
        <fullName evidence="10">ATPase F1/V1/A1 complex alpha/beta subunit nucleotide-binding domain-containing protein</fullName>
    </recommendedName>
</protein>
<dbReference type="PANTHER" id="PTHR48082:SF2">
    <property type="entry name" value="ATP SYNTHASE SUBUNIT ALPHA, MITOCHONDRIAL"/>
    <property type="match status" value="1"/>
</dbReference>
<dbReference type="EMBL" id="MFBJ01000035">
    <property type="protein sequence ID" value="OGD96079.1"/>
    <property type="molecule type" value="Genomic_DNA"/>
</dbReference>
<evidence type="ECO:0000313" key="12">
    <source>
        <dbReference type="Proteomes" id="UP000176666"/>
    </source>
</evidence>
<organism evidence="11 12">
    <name type="scientific">Candidatus Curtissbacteria bacterium RIFCSPHIGHO2_12_FULL_38_9b</name>
    <dbReference type="NCBI Taxonomy" id="1797720"/>
    <lineage>
        <taxon>Bacteria</taxon>
        <taxon>Candidatus Curtissiibacteriota</taxon>
    </lineage>
</organism>
<evidence type="ECO:0000256" key="8">
    <source>
        <dbReference type="ARBA" id="ARBA00023196"/>
    </source>
</evidence>
<evidence type="ECO:0000313" key="11">
    <source>
        <dbReference type="EMBL" id="OGD96079.1"/>
    </source>
</evidence>
<name>A0A1F5GW75_9BACT</name>
<dbReference type="Pfam" id="PF00006">
    <property type="entry name" value="ATP-synt_ab"/>
    <property type="match status" value="1"/>
</dbReference>
<dbReference type="PANTHER" id="PTHR48082">
    <property type="entry name" value="ATP SYNTHASE SUBUNIT ALPHA, MITOCHONDRIAL"/>
    <property type="match status" value="1"/>
</dbReference>
<evidence type="ECO:0000256" key="7">
    <source>
        <dbReference type="ARBA" id="ARBA00023136"/>
    </source>
</evidence>
<evidence type="ECO:0000256" key="1">
    <source>
        <dbReference type="ARBA" id="ARBA00008936"/>
    </source>
</evidence>
<evidence type="ECO:0000256" key="4">
    <source>
        <dbReference type="ARBA" id="ARBA00022781"/>
    </source>
</evidence>
<evidence type="ECO:0000256" key="6">
    <source>
        <dbReference type="ARBA" id="ARBA00023065"/>
    </source>
</evidence>
<dbReference type="GO" id="GO:0005524">
    <property type="term" value="F:ATP binding"/>
    <property type="evidence" value="ECO:0007669"/>
    <property type="project" value="UniProtKB-KW"/>
</dbReference>
<keyword evidence="5" id="KW-0067">ATP-binding</keyword>
<dbReference type="InterPro" id="IPR027417">
    <property type="entry name" value="P-loop_NTPase"/>
</dbReference>
<evidence type="ECO:0000256" key="9">
    <source>
        <dbReference type="ARBA" id="ARBA00023310"/>
    </source>
</evidence>
<feature type="domain" description="ATPase F1/V1/A1 complex alpha/beta subunit nucleotide-binding" evidence="10">
    <location>
        <begin position="135"/>
        <end position="351"/>
    </location>
</feature>
<dbReference type="GO" id="GO:0043531">
    <property type="term" value="F:ADP binding"/>
    <property type="evidence" value="ECO:0007669"/>
    <property type="project" value="TreeGrafter"/>
</dbReference>
<dbReference type="Gene3D" id="3.40.50.12240">
    <property type="match status" value="1"/>
</dbReference>
<dbReference type="InterPro" id="IPR000194">
    <property type="entry name" value="ATPase_F1/V1/A1_a/bsu_nucl-bd"/>
</dbReference>
<reference evidence="11 12" key="1">
    <citation type="journal article" date="2016" name="Nat. Commun.">
        <title>Thousands of microbial genomes shed light on interconnected biogeochemical processes in an aquifer system.</title>
        <authorList>
            <person name="Anantharaman K."/>
            <person name="Brown C.T."/>
            <person name="Hug L.A."/>
            <person name="Sharon I."/>
            <person name="Castelle C.J."/>
            <person name="Probst A.J."/>
            <person name="Thomas B.C."/>
            <person name="Singh A."/>
            <person name="Wilkins M.J."/>
            <person name="Karaoz U."/>
            <person name="Brodie E.L."/>
            <person name="Williams K.H."/>
            <person name="Hubbard S.S."/>
            <person name="Banfield J.F."/>
        </authorList>
    </citation>
    <scope>NUCLEOTIDE SEQUENCE [LARGE SCALE GENOMIC DNA]</scope>
</reference>
<keyword evidence="2" id="KW-0813">Transport</keyword>
<keyword evidence="9" id="KW-0066">ATP synthesis</keyword>